<accession>A0A3B7MQ46</accession>
<dbReference type="KEGG" id="pseg:D3H65_22570"/>
<dbReference type="EMBL" id="CP032157">
    <property type="protein sequence ID" value="AXY76612.1"/>
    <property type="molecule type" value="Genomic_DNA"/>
</dbReference>
<protein>
    <submittedName>
        <fullName evidence="2">Uncharacterized protein</fullName>
    </submittedName>
</protein>
<evidence type="ECO:0000313" key="3">
    <source>
        <dbReference type="Proteomes" id="UP000263900"/>
    </source>
</evidence>
<dbReference type="Proteomes" id="UP000263900">
    <property type="component" value="Chromosome"/>
</dbReference>
<feature type="signal peptide" evidence="1">
    <location>
        <begin position="1"/>
        <end position="19"/>
    </location>
</feature>
<reference evidence="2 3" key="1">
    <citation type="submission" date="2018-09" db="EMBL/GenBank/DDBJ databases">
        <title>Genome sequencing of strain 6GH32-13.</title>
        <authorList>
            <person name="Weon H.-Y."/>
            <person name="Heo J."/>
            <person name="Kwon S.-W."/>
        </authorList>
    </citation>
    <scope>NUCLEOTIDE SEQUENCE [LARGE SCALE GENOMIC DNA]</scope>
    <source>
        <strain evidence="2 3">5GH32-13</strain>
    </source>
</reference>
<sequence length="185" mass="21100">MKKIYLLLWLAACSASLQAQGVFSTKTTAALQKVIEDYPNRFKNIKGDRLSEHTRAVDYKSRVEIAGAVNCIITQYTATPKDRYSWSCELARSLEFEQAKASFHDLYSQISNTIIKIEGEKPFILNGKYEAPAGEKKPTTVRFELLSAPEAVQHLKVELTLQYTTEWKIILTVYDQERQFDVAIN</sequence>
<dbReference type="AlphaFoldDB" id="A0A3B7MQ46"/>
<gene>
    <name evidence="2" type="ORF">D3H65_22570</name>
</gene>
<keyword evidence="3" id="KW-1185">Reference proteome</keyword>
<dbReference type="RefSeq" id="WP_119052489.1">
    <property type="nucleotide sequence ID" value="NZ_CP032157.1"/>
</dbReference>
<dbReference type="OrthoDB" id="657257at2"/>
<keyword evidence="1" id="KW-0732">Signal</keyword>
<organism evidence="2 3">
    <name type="scientific">Paraflavitalea soli</name>
    <dbReference type="NCBI Taxonomy" id="2315862"/>
    <lineage>
        <taxon>Bacteria</taxon>
        <taxon>Pseudomonadati</taxon>
        <taxon>Bacteroidota</taxon>
        <taxon>Chitinophagia</taxon>
        <taxon>Chitinophagales</taxon>
        <taxon>Chitinophagaceae</taxon>
        <taxon>Paraflavitalea</taxon>
    </lineage>
</organism>
<evidence type="ECO:0000256" key="1">
    <source>
        <dbReference type="SAM" id="SignalP"/>
    </source>
</evidence>
<feature type="chain" id="PRO_5017532845" evidence="1">
    <location>
        <begin position="20"/>
        <end position="185"/>
    </location>
</feature>
<proteinExistence type="predicted"/>
<name>A0A3B7MQ46_9BACT</name>
<evidence type="ECO:0000313" key="2">
    <source>
        <dbReference type="EMBL" id="AXY76612.1"/>
    </source>
</evidence>